<dbReference type="InterPro" id="IPR017551">
    <property type="entry name" value="TriPribosyl-deP-CoA_syn_CitG"/>
</dbReference>
<evidence type="ECO:0000313" key="7">
    <source>
        <dbReference type="Proteomes" id="UP001595384"/>
    </source>
</evidence>
<keyword evidence="4 5" id="KW-0067">ATP-binding</keyword>
<keyword evidence="2 5" id="KW-0808">Transferase</keyword>
<sequence length="299" mass="32931">MVATPSPSQKPVFSLPKLVANLAYHAMNVEVYLTPKPGLVDKRNNGAHHDMNLALFLTSADAIAPYMERFVVAGRASAKQNVSQLLRQLRPIGQEAERVMFRATKGVNTHKGMIFNLGLICGAVGWLEAKHLKVDALHIKEVIRQSCEGLVYDELKARVELPAATAGERIYQQYGLCGARGEAASGMATVMNYALPTYQECLQTGCSEEESLLRTLLVIMTQNDDTNVVSRGGIEELRFLQNYAAQILENIAIRDHTLEAELIKFDDELIARNLSPGGAADLLSATWLIHEIVQLFANK</sequence>
<dbReference type="GO" id="GO:0016757">
    <property type="term" value="F:glycosyltransferase activity"/>
    <property type="evidence" value="ECO:0007669"/>
    <property type="project" value="UniProtKB-KW"/>
</dbReference>
<keyword evidence="3 5" id="KW-0547">Nucleotide-binding</keyword>
<gene>
    <name evidence="5 6" type="primary">citG</name>
    <name evidence="6" type="ORF">ACFODT_11885</name>
</gene>
<protein>
    <recommendedName>
        <fullName evidence="5">Probable 2-(5''-triphosphoribosyl)-3'-dephosphocoenzyme-A synthase</fullName>
        <shortName evidence="5">2-(5''-triphosphoribosyl)-3'-dephospho-CoA synthase</shortName>
        <ecNumber evidence="5">2.4.2.52</ecNumber>
    </recommendedName>
</protein>
<dbReference type="RefSeq" id="WP_390258593.1">
    <property type="nucleotide sequence ID" value="NZ_AP024911.1"/>
</dbReference>
<name>A0ABV7CBG8_9VIBR</name>
<evidence type="ECO:0000256" key="3">
    <source>
        <dbReference type="ARBA" id="ARBA00022741"/>
    </source>
</evidence>
<dbReference type="Proteomes" id="UP001595384">
    <property type="component" value="Unassembled WGS sequence"/>
</dbReference>
<evidence type="ECO:0000256" key="2">
    <source>
        <dbReference type="ARBA" id="ARBA00022679"/>
    </source>
</evidence>
<evidence type="ECO:0000256" key="5">
    <source>
        <dbReference type="HAMAP-Rule" id="MF_00397"/>
    </source>
</evidence>
<evidence type="ECO:0000256" key="4">
    <source>
        <dbReference type="ARBA" id="ARBA00022840"/>
    </source>
</evidence>
<organism evidence="6 7">
    <name type="scientific">Vibrio zhugei</name>
    <dbReference type="NCBI Taxonomy" id="2479546"/>
    <lineage>
        <taxon>Bacteria</taxon>
        <taxon>Pseudomonadati</taxon>
        <taxon>Pseudomonadota</taxon>
        <taxon>Gammaproteobacteria</taxon>
        <taxon>Vibrionales</taxon>
        <taxon>Vibrionaceae</taxon>
        <taxon>Vibrio</taxon>
    </lineage>
</organism>
<evidence type="ECO:0000256" key="1">
    <source>
        <dbReference type="ARBA" id="ARBA00001210"/>
    </source>
</evidence>
<accession>A0ABV7CBG8</accession>
<dbReference type="NCBIfam" id="TIGR03125">
    <property type="entry name" value="citrate_citG"/>
    <property type="match status" value="1"/>
</dbReference>
<dbReference type="Pfam" id="PF01874">
    <property type="entry name" value="CitG"/>
    <property type="match status" value="1"/>
</dbReference>
<comment type="catalytic activity">
    <reaction evidence="1 5">
        <text>3'-dephospho-CoA + ATP = 2'-(5''-triphospho-alpha-D-ribosyl)-3'-dephospho-CoA + adenine</text>
        <dbReference type="Rhea" id="RHEA:15117"/>
        <dbReference type="ChEBI" id="CHEBI:16708"/>
        <dbReference type="ChEBI" id="CHEBI:30616"/>
        <dbReference type="ChEBI" id="CHEBI:57328"/>
        <dbReference type="ChEBI" id="CHEBI:61378"/>
        <dbReference type="EC" id="2.4.2.52"/>
    </reaction>
</comment>
<evidence type="ECO:0000313" key="6">
    <source>
        <dbReference type="EMBL" id="MFC3024524.1"/>
    </source>
</evidence>
<dbReference type="EMBL" id="JBHRSE010000078">
    <property type="protein sequence ID" value="MFC3024524.1"/>
    <property type="molecule type" value="Genomic_DNA"/>
</dbReference>
<dbReference type="Gene3D" id="1.10.4200.10">
    <property type="entry name" value="Triphosphoribosyl-dephospho-CoA protein"/>
    <property type="match status" value="1"/>
</dbReference>
<dbReference type="PANTHER" id="PTHR30201">
    <property type="entry name" value="TRIPHOSPHORIBOSYL-DEPHOSPHO-COA SYNTHASE"/>
    <property type="match status" value="1"/>
</dbReference>
<keyword evidence="7" id="KW-1185">Reference proteome</keyword>
<comment type="caution">
    <text evidence="6">The sequence shown here is derived from an EMBL/GenBank/DDBJ whole genome shotgun (WGS) entry which is preliminary data.</text>
</comment>
<dbReference type="HAMAP" id="MF_00397">
    <property type="entry name" value="CitG"/>
    <property type="match status" value="1"/>
</dbReference>
<dbReference type="PANTHER" id="PTHR30201:SF2">
    <property type="entry name" value="2-(5''-TRIPHOSPHORIBOSYL)-3'-DEPHOSPHOCOENZYME-A SYNTHASE"/>
    <property type="match status" value="1"/>
</dbReference>
<dbReference type="InterPro" id="IPR002736">
    <property type="entry name" value="CitG"/>
</dbReference>
<proteinExistence type="inferred from homology"/>
<keyword evidence="6" id="KW-0328">Glycosyltransferase</keyword>
<comment type="similarity">
    <text evidence="5">Belongs to the CitG/MdcB family.</text>
</comment>
<reference evidence="7" key="1">
    <citation type="journal article" date="2019" name="Int. J. Syst. Evol. Microbiol.">
        <title>The Global Catalogue of Microorganisms (GCM) 10K type strain sequencing project: providing services to taxonomists for standard genome sequencing and annotation.</title>
        <authorList>
            <consortium name="The Broad Institute Genomics Platform"/>
            <consortium name="The Broad Institute Genome Sequencing Center for Infectious Disease"/>
            <person name="Wu L."/>
            <person name="Ma J."/>
        </authorList>
    </citation>
    <scope>NUCLEOTIDE SEQUENCE [LARGE SCALE GENOMIC DNA]</scope>
    <source>
        <strain evidence="7">KCTC 62784</strain>
    </source>
</reference>
<dbReference type="GO" id="GO:0046917">
    <property type="term" value="F:triphosphoribosyl-dephospho-CoA synthase activity"/>
    <property type="evidence" value="ECO:0007669"/>
    <property type="project" value="UniProtKB-EC"/>
</dbReference>
<dbReference type="EC" id="2.4.2.52" evidence="5"/>